<dbReference type="InterPro" id="IPR036390">
    <property type="entry name" value="WH_DNA-bd_sf"/>
</dbReference>
<dbReference type="SUPFAM" id="SSF46785">
    <property type="entry name" value="Winged helix' DNA-binding domain"/>
    <property type="match status" value="1"/>
</dbReference>
<dbReference type="RefSeq" id="WP_273600600.1">
    <property type="nucleotide sequence ID" value="NZ_JAQQXT010000007.1"/>
</dbReference>
<gene>
    <name evidence="4" type="ORF">PRZ03_12520</name>
</gene>
<name>A0ABT5KEP9_9BURK</name>
<proteinExistence type="predicted"/>
<dbReference type="Gene3D" id="1.10.10.10">
    <property type="entry name" value="Winged helix-like DNA-binding domain superfamily/Winged helix DNA-binding domain"/>
    <property type="match status" value="1"/>
</dbReference>
<dbReference type="EMBL" id="JAQQXT010000007">
    <property type="protein sequence ID" value="MDC8772398.1"/>
    <property type="molecule type" value="Genomic_DNA"/>
</dbReference>
<accession>A0ABT5KEP9</accession>
<evidence type="ECO:0000256" key="2">
    <source>
        <dbReference type="ARBA" id="ARBA00022777"/>
    </source>
</evidence>
<dbReference type="Pfam" id="PF00294">
    <property type="entry name" value="PfkB"/>
    <property type="match status" value="1"/>
</dbReference>
<evidence type="ECO:0000313" key="5">
    <source>
        <dbReference type="Proteomes" id="UP001221189"/>
    </source>
</evidence>
<dbReference type="InterPro" id="IPR029056">
    <property type="entry name" value="Ribokinase-like"/>
</dbReference>
<dbReference type="PANTHER" id="PTHR42909">
    <property type="entry name" value="ZGC:136858"/>
    <property type="match status" value="1"/>
</dbReference>
<feature type="domain" description="Carbohydrate kinase PfkB" evidence="3">
    <location>
        <begin position="60"/>
        <end position="352"/>
    </location>
</feature>
<dbReference type="PROSITE" id="PS00583">
    <property type="entry name" value="PFKB_KINASES_1"/>
    <property type="match status" value="1"/>
</dbReference>
<dbReference type="Pfam" id="PF13412">
    <property type="entry name" value="HTH_24"/>
    <property type="match status" value="1"/>
</dbReference>
<keyword evidence="2" id="KW-0418">Kinase</keyword>
<evidence type="ECO:0000259" key="3">
    <source>
        <dbReference type="Pfam" id="PF00294"/>
    </source>
</evidence>
<keyword evidence="1" id="KW-0808">Transferase</keyword>
<dbReference type="Gene3D" id="3.40.1190.20">
    <property type="match status" value="1"/>
</dbReference>
<evidence type="ECO:0000256" key="1">
    <source>
        <dbReference type="ARBA" id="ARBA00022679"/>
    </source>
</evidence>
<organism evidence="4 5">
    <name type="scientific">Roseateles albus</name>
    <dbReference type="NCBI Taxonomy" id="2987525"/>
    <lineage>
        <taxon>Bacteria</taxon>
        <taxon>Pseudomonadati</taxon>
        <taxon>Pseudomonadota</taxon>
        <taxon>Betaproteobacteria</taxon>
        <taxon>Burkholderiales</taxon>
        <taxon>Sphaerotilaceae</taxon>
        <taxon>Roseateles</taxon>
    </lineage>
</organism>
<keyword evidence="5" id="KW-1185">Reference proteome</keyword>
<dbReference type="CDD" id="cd01941">
    <property type="entry name" value="YeiC_kinase_like"/>
    <property type="match status" value="1"/>
</dbReference>
<evidence type="ECO:0000313" key="4">
    <source>
        <dbReference type="EMBL" id="MDC8772398.1"/>
    </source>
</evidence>
<dbReference type="PANTHER" id="PTHR42909:SF4">
    <property type="entry name" value="CARBOHYDRATE KINASE, PFKB FAMILY"/>
    <property type="match status" value="1"/>
</dbReference>
<sequence>MDSKKEQLLQLVQHNPFISQQDLAERLSLSRSAVAGHIAALTRERRILGRAYVLPQRRPLVCIGGSNIDRKLRSQASIQMGNSNPAVSSESPGGVARNVAENLARLGMPVHLLSAFGEDAAGRSLLAQAASLGVDSSASLITADAPTGSYTAVLNPDGSLALGLAQMDLCERMTPDFLDQCAAQRAPASLILIDLNLPADSIQQLLLEAQAEGSAPLIAVAVSAPKMARLPLDLRGLSLLMLNRDELSACAGMAIDSDADLELAHQGLSARGLQRLIVTQGADAIWFGAAGAALKSLKPKRAKVVDVTGAGDAFAAGVCAGLGQAPDDLAAACRLGMSLARLTLQSEHTVSPELSPALLSLQN</sequence>
<dbReference type="InterPro" id="IPR036388">
    <property type="entry name" value="WH-like_DNA-bd_sf"/>
</dbReference>
<dbReference type="Proteomes" id="UP001221189">
    <property type="component" value="Unassembled WGS sequence"/>
</dbReference>
<dbReference type="SUPFAM" id="SSF53613">
    <property type="entry name" value="Ribokinase-like"/>
    <property type="match status" value="1"/>
</dbReference>
<protein>
    <submittedName>
        <fullName evidence="4">Winged helix-turn-helix transcriptional regulator</fullName>
    </submittedName>
</protein>
<reference evidence="4 5" key="1">
    <citation type="submission" date="2022-10" db="EMBL/GenBank/DDBJ databases">
        <title>Paucibacter sp. hw1 Genome sequencing.</title>
        <authorList>
            <person name="Park S."/>
        </authorList>
    </citation>
    <scope>NUCLEOTIDE SEQUENCE [LARGE SCALE GENOMIC DNA]</scope>
    <source>
        <strain evidence="5">hw1</strain>
    </source>
</reference>
<dbReference type="InterPro" id="IPR011611">
    <property type="entry name" value="PfkB_dom"/>
</dbReference>
<dbReference type="InterPro" id="IPR002173">
    <property type="entry name" value="Carboh/pur_kinase_PfkB_CS"/>
</dbReference>
<comment type="caution">
    <text evidence="4">The sequence shown here is derived from an EMBL/GenBank/DDBJ whole genome shotgun (WGS) entry which is preliminary data.</text>
</comment>